<dbReference type="EMBL" id="JBDJPC010000007">
    <property type="protein sequence ID" value="KAL1494048.1"/>
    <property type="molecule type" value="Genomic_DNA"/>
</dbReference>
<feature type="binding site" evidence="3">
    <location>
        <position position="88"/>
    </location>
    <ligand>
        <name>Zn(2+)</name>
        <dbReference type="ChEBI" id="CHEBI:29105"/>
    </ligand>
</feature>
<evidence type="ECO:0000256" key="3">
    <source>
        <dbReference type="PIRSR" id="PIRSR602124-1"/>
    </source>
</evidence>
<evidence type="ECO:0000313" key="5">
    <source>
        <dbReference type="Proteomes" id="UP001566132"/>
    </source>
</evidence>
<evidence type="ECO:0008006" key="6">
    <source>
        <dbReference type="Google" id="ProtNLM"/>
    </source>
</evidence>
<comment type="caution">
    <text evidence="4">The sequence shown here is derived from an EMBL/GenBank/DDBJ whole genome shotgun (WGS) entry which is preliminary data.</text>
</comment>
<dbReference type="SUPFAM" id="SSF57802">
    <property type="entry name" value="Rubredoxin-like"/>
    <property type="match status" value="1"/>
</dbReference>
<protein>
    <recommendedName>
        <fullName evidence="6">Cytochrome c oxidase subunit 5B, mitochondrial</fullName>
    </recommendedName>
</protein>
<dbReference type="PANTHER" id="PTHR10122:SF0">
    <property type="entry name" value="CYTOCHROME C OXIDASE SUBUNIT 5B, ISOFORM A-RELATED"/>
    <property type="match status" value="1"/>
</dbReference>
<reference evidence="4 5" key="1">
    <citation type="submission" date="2024-05" db="EMBL/GenBank/DDBJ databases">
        <title>Genetic variation in Jamaican populations of the coffee berry borer (Hypothenemus hampei).</title>
        <authorList>
            <person name="Errbii M."/>
            <person name="Myrie A."/>
        </authorList>
    </citation>
    <scope>NUCLEOTIDE SEQUENCE [LARGE SCALE GENOMIC DNA]</scope>
    <source>
        <strain evidence="4">JA-Hopewell-2020-01-JO</strain>
        <tissue evidence="4">Whole body</tissue>
    </source>
</reference>
<keyword evidence="1 3" id="KW-0479">Metal-binding</keyword>
<dbReference type="PANTHER" id="PTHR10122">
    <property type="entry name" value="CYTOCHROME C OXIDASE SUBUNIT 5B, MITOCHONDRIAL"/>
    <property type="match status" value="1"/>
</dbReference>
<organism evidence="4 5">
    <name type="scientific">Hypothenemus hampei</name>
    <name type="common">Coffee berry borer</name>
    <dbReference type="NCBI Taxonomy" id="57062"/>
    <lineage>
        <taxon>Eukaryota</taxon>
        <taxon>Metazoa</taxon>
        <taxon>Ecdysozoa</taxon>
        <taxon>Arthropoda</taxon>
        <taxon>Hexapoda</taxon>
        <taxon>Insecta</taxon>
        <taxon>Pterygota</taxon>
        <taxon>Neoptera</taxon>
        <taxon>Endopterygota</taxon>
        <taxon>Coleoptera</taxon>
        <taxon>Polyphaga</taxon>
        <taxon>Cucujiformia</taxon>
        <taxon>Curculionidae</taxon>
        <taxon>Scolytinae</taxon>
        <taxon>Hypothenemus</taxon>
    </lineage>
</organism>
<dbReference type="Pfam" id="PF01215">
    <property type="entry name" value="COX5B"/>
    <property type="match status" value="1"/>
</dbReference>
<dbReference type="AlphaFoldDB" id="A0ABD1EJD4"/>
<dbReference type="InterPro" id="IPR036972">
    <property type="entry name" value="Cyt_c_oxidase_su5b_sf"/>
</dbReference>
<name>A0ABD1EJD4_HYPHA</name>
<evidence type="ECO:0000256" key="2">
    <source>
        <dbReference type="ARBA" id="ARBA00022833"/>
    </source>
</evidence>
<dbReference type="Proteomes" id="UP001566132">
    <property type="component" value="Unassembled WGS sequence"/>
</dbReference>
<dbReference type="Gene3D" id="2.60.11.10">
    <property type="entry name" value="Cytochrome c oxidase, subunit Vb"/>
    <property type="match status" value="1"/>
</dbReference>
<feature type="binding site" evidence="3">
    <location>
        <position position="66"/>
    </location>
    <ligand>
        <name>Zn(2+)</name>
        <dbReference type="ChEBI" id="CHEBI:29105"/>
    </ligand>
</feature>
<keyword evidence="2 3" id="KW-0862">Zinc</keyword>
<evidence type="ECO:0000256" key="1">
    <source>
        <dbReference type="ARBA" id="ARBA00022723"/>
    </source>
</evidence>
<sequence length="98" mass="11574">MSIKMMSRHIEPVLSDSQRIRLEIQEKLRNPDNPFNMKVCQFEAGTQNQPQRIPSNFDSRIVGCICQEESETISWMWLHKGKPRRCECGHWFILVEKA</sequence>
<dbReference type="InterPro" id="IPR002124">
    <property type="entry name" value="Cyt_c_oxidase_su5b"/>
</dbReference>
<dbReference type="PROSITE" id="PS51359">
    <property type="entry name" value="COX5B_2"/>
    <property type="match status" value="1"/>
</dbReference>
<gene>
    <name evidence="4" type="ORF">ABEB36_009711</name>
</gene>
<evidence type="ECO:0000313" key="4">
    <source>
        <dbReference type="EMBL" id="KAL1494048.1"/>
    </source>
</evidence>
<dbReference type="GO" id="GO:0046872">
    <property type="term" value="F:metal ion binding"/>
    <property type="evidence" value="ECO:0007669"/>
    <property type="project" value="UniProtKB-KW"/>
</dbReference>
<feature type="binding site" evidence="3">
    <location>
        <position position="64"/>
    </location>
    <ligand>
        <name>Zn(2+)</name>
        <dbReference type="ChEBI" id="CHEBI:29105"/>
    </ligand>
</feature>
<keyword evidence="5" id="KW-1185">Reference proteome</keyword>
<feature type="binding site" evidence="3">
    <location>
        <position position="86"/>
    </location>
    <ligand>
        <name>Zn(2+)</name>
        <dbReference type="ChEBI" id="CHEBI:29105"/>
    </ligand>
</feature>
<proteinExistence type="predicted"/>
<accession>A0ABD1EJD4</accession>